<organism evidence="5 6">
    <name type="scientific">Thermoactinomyces mirandus</name>
    <dbReference type="NCBI Taxonomy" id="2756294"/>
    <lineage>
        <taxon>Bacteria</taxon>
        <taxon>Bacillati</taxon>
        <taxon>Bacillota</taxon>
        <taxon>Bacilli</taxon>
        <taxon>Bacillales</taxon>
        <taxon>Thermoactinomycetaceae</taxon>
        <taxon>Thermoactinomyces</taxon>
    </lineage>
</organism>
<evidence type="ECO:0000256" key="2">
    <source>
        <dbReference type="ARBA" id="ARBA00022884"/>
    </source>
</evidence>
<comment type="caution">
    <text evidence="5">The sequence shown here is derived from an EMBL/GenBank/DDBJ whole genome shotgun (WGS) entry which is preliminary data.</text>
</comment>
<evidence type="ECO:0000259" key="4">
    <source>
        <dbReference type="Pfam" id="PF01881"/>
    </source>
</evidence>
<feature type="domain" description="CRISPR associated protein Cas6 C-terminal" evidence="4">
    <location>
        <begin position="72"/>
        <end position="185"/>
    </location>
</feature>
<dbReference type="PANTHER" id="PTHR36984">
    <property type="entry name" value="CRISPR-ASSOCIATED ENDORIBONUCLEASE CAS6 1"/>
    <property type="match status" value="1"/>
</dbReference>
<dbReference type="NCBIfam" id="TIGR01877">
    <property type="entry name" value="cas_cas6"/>
    <property type="match status" value="1"/>
</dbReference>
<dbReference type="Pfam" id="PF01881">
    <property type="entry name" value="Cas_Cas6_C"/>
    <property type="match status" value="1"/>
</dbReference>
<dbReference type="Gene3D" id="3.30.70.1900">
    <property type="match status" value="1"/>
</dbReference>
<evidence type="ECO:0000313" key="6">
    <source>
        <dbReference type="Proteomes" id="UP000538292"/>
    </source>
</evidence>
<keyword evidence="2" id="KW-0694">RNA-binding</keyword>
<dbReference type="EMBL" id="JACEOL010000030">
    <property type="protein sequence ID" value="MBA4602444.1"/>
    <property type="molecule type" value="Genomic_DNA"/>
</dbReference>
<keyword evidence="3" id="KW-0051">Antiviral defense</keyword>
<dbReference type="PANTHER" id="PTHR36984:SF1">
    <property type="entry name" value="CRISPR-ASSOCIATED ENDORIBONUCLEASE CAS6 1"/>
    <property type="match status" value="1"/>
</dbReference>
<evidence type="ECO:0000313" key="5">
    <source>
        <dbReference type="EMBL" id="MBA4602444.1"/>
    </source>
</evidence>
<comment type="similarity">
    <text evidence="1">Belongs to the CRISPR-associated protein Cas6/Cse3/CasE family.</text>
</comment>
<evidence type="ECO:0000256" key="3">
    <source>
        <dbReference type="ARBA" id="ARBA00023118"/>
    </source>
</evidence>
<gene>
    <name evidence="5" type="primary">cas6</name>
    <name evidence="5" type="ORF">H2C83_08965</name>
</gene>
<keyword evidence="6" id="KW-1185">Reference proteome</keyword>
<evidence type="ECO:0000256" key="1">
    <source>
        <dbReference type="ARBA" id="ARBA00005937"/>
    </source>
</evidence>
<dbReference type="CDD" id="cd21140">
    <property type="entry name" value="Cas6_I-like"/>
    <property type="match status" value="1"/>
</dbReference>
<dbReference type="GO" id="GO:0016788">
    <property type="term" value="F:hydrolase activity, acting on ester bonds"/>
    <property type="evidence" value="ECO:0007669"/>
    <property type="project" value="InterPro"/>
</dbReference>
<reference evidence="5 6" key="1">
    <citation type="submission" date="2020-07" db="EMBL/GenBank/DDBJ databases">
        <title>Thermoactinomyces phylogeny.</title>
        <authorList>
            <person name="Dunlap C."/>
        </authorList>
    </citation>
    <scope>NUCLEOTIDE SEQUENCE [LARGE SCALE GENOMIC DNA]</scope>
    <source>
        <strain evidence="5 6">AMNI-1</strain>
    </source>
</reference>
<dbReference type="AlphaFoldDB" id="A0A7W1XSG3"/>
<name>A0A7W1XSG3_9BACL</name>
<protein>
    <submittedName>
        <fullName evidence="5">CRISPR-associated endoribonuclease Cas6</fullName>
    </submittedName>
</protein>
<dbReference type="InterPro" id="IPR010156">
    <property type="entry name" value="CRISPR-assoc_prot_Cas6"/>
</dbReference>
<sequence>MQPIAGEGEDKPQTEKIRFERQLRWQISSCLPGFVKEFGQSLLMKDFYYLNGQPFKINRIHYETVTVNQPACVVQMLSPITVHNTFVSDTGHKTTHYFSPCDPAFVHLINQNLSRKYFACYGKPIPGKIRITPLHVSCRDRVFIRFKGLMIEAWNGLYLLEGDPKALTFACAVGLGRRNSSGFGLPQRITVSAGTKRMPRKFVPVLNLHNGRHLSDIGLSHLMLKRELKREVTPGRPHCCTIEASIKIGERTGKGGNQHTL</sequence>
<dbReference type="GO" id="GO:0051607">
    <property type="term" value="P:defense response to virus"/>
    <property type="evidence" value="ECO:0007669"/>
    <property type="project" value="UniProtKB-KW"/>
</dbReference>
<dbReference type="InterPro" id="IPR049435">
    <property type="entry name" value="Cas_Cas6_C"/>
</dbReference>
<accession>A0A7W1XSG3</accession>
<dbReference type="Proteomes" id="UP000538292">
    <property type="component" value="Unassembled WGS sequence"/>
</dbReference>
<proteinExistence type="inferred from homology"/>
<dbReference type="GO" id="GO:0003723">
    <property type="term" value="F:RNA binding"/>
    <property type="evidence" value="ECO:0007669"/>
    <property type="project" value="UniProtKB-KW"/>
</dbReference>